<dbReference type="Gene3D" id="4.10.1040.10">
    <property type="entry name" value="DM DNA-binding domain"/>
    <property type="match status" value="1"/>
</dbReference>
<evidence type="ECO:0000256" key="4">
    <source>
        <dbReference type="ARBA" id="ARBA00023242"/>
    </source>
</evidence>
<dbReference type="InterPro" id="IPR026607">
    <property type="entry name" value="DMRT"/>
</dbReference>
<name>A0A1W0WPA9_HYPEX</name>
<dbReference type="InterPro" id="IPR036407">
    <property type="entry name" value="DM_DNA-bd_sf"/>
</dbReference>
<dbReference type="GO" id="GO:0000981">
    <property type="term" value="F:DNA-binding transcription factor activity, RNA polymerase II-specific"/>
    <property type="evidence" value="ECO:0007669"/>
    <property type="project" value="TreeGrafter"/>
</dbReference>
<keyword evidence="2 5" id="KW-0862">Zinc</keyword>
<feature type="compositionally biased region" description="Polar residues" evidence="6">
    <location>
        <begin position="291"/>
        <end position="300"/>
    </location>
</feature>
<dbReference type="GO" id="GO:0007548">
    <property type="term" value="P:sex differentiation"/>
    <property type="evidence" value="ECO:0007669"/>
    <property type="project" value="TreeGrafter"/>
</dbReference>
<evidence type="ECO:0000313" key="8">
    <source>
        <dbReference type="EMBL" id="OQV16987.1"/>
    </source>
</evidence>
<comment type="subcellular location">
    <subcellularLocation>
        <location evidence="5">Nucleus</location>
    </subcellularLocation>
</comment>
<dbReference type="PROSITE" id="PS50809">
    <property type="entry name" value="DM_2"/>
    <property type="match status" value="1"/>
</dbReference>
<dbReference type="PANTHER" id="PTHR12322">
    <property type="entry name" value="DOUBLESEX AND MAB-3 RELATED TRANSCRIPTION FACTOR DMRT"/>
    <property type="match status" value="1"/>
</dbReference>
<feature type="DNA-binding region" description="DM" evidence="5">
    <location>
        <begin position="49"/>
        <end position="96"/>
    </location>
</feature>
<dbReference type="GO" id="GO:0046872">
    <property type="term" value="F:metal ion binding"/>
    <property type="evidence" value="ECO:0007669"/>
    <property type="project" value="UniProtKB-KW"/>
</dbReference>
<dbReference type="Pfam" id="PF00751">
    <property type="entry name" value="DM"/>
    <property type="match status" value="1"/>
</dbReference>
<sequence length="349" mass="38658">MSTCRTNSIDSDEDNDSLPHRNNVSSSGSGGGHGKPVTSSRRSLRTPKCARCRNHGVVSCLKGHKRFCRWRDCQCASCLLVVERQRVMAAQVALRRQQGPNAAGSGDKVAEEVRIAKLRSAEEVLQQRRTLHRALKQHAQSTAPPRSGLSSYRSRYYRAPVHHLSEPSSANVLGGYLDDRLRKRRCFADKRLEAATINENLLHQAQAQAQAVNGQSCLPAFCFPVGPTVNHHQRTPQPLNQQLPFFHPLNFYPFFLSPETQGGGPPNQRSHVQEDHFFSPNGRPISSSSSFNSAEKTGTLSPVFHHNDPEVDRQDEGVKSAFSRVGRPVGGAKMETLRRPGFLISDLLS</sequence>
<evidence type="ECO:0000256" key="1">
    <source>
        <dbReference type="ARBA" id="ARBA00022723"/>
    </source>
</evidence>
<dbReference type="FunFam" id="4.10.1040.10:FF:000001">
    <property type="entry name" value="doublesex- and mab-3-related transcription factor 1"/>
    <property type="match status" value="1"/>
</dbReference>
<comment type="caution">
    <text evidence="8">The sequence shown here is derived from an EMBL/GenBank/DDBJ whole genome shotgun (WGS) entry which is preliminary data.</text>
</comment>
<dbReference type="OrthoDB" id="6162476at2759"/>
<dbReference type="PANTHER" id="PTHR12322:SF53">
    <property type="entry name" value="DOUBLESEX-MAB RELATED 11E"/>
    <property type="match status" value="1"/>
</dbReference>
<dbReference type="SMART" id="SM00301">
    <property type="entry name" value="DM"/>
    <property type="match status" value="1"/>
</dbReference>
<evidence type="ECO:0000259" key="7">
    <source>
        <dbReference type="PROSITE" id="PS50809"/>
    </source>
</evidence>
<dbReference type="PROSITE" id="PS40000">
    <property type="entry name" value="DM_1"/>
    <property type="match status" value="1"/>
</dbReference>
<dbReference type="Proteomes" id="UP000192578">
    <property type="component" value="Unassembled WGS sequence"/>
</dbReference>
<keyword evidence="9" id="KW-1185">Reference proteome</keyword>
<evidence type="ECO:0000256" key="6">
    <source>
        <dbReference type="SAM" id="MobiDB-lite"/>
    </source>
</evidence>
<keyword evidence="1 5" id="KW-0479">Metal-binding</keyword>
<dbReference type="EMBL" id="MTYJ01000067">
    <property type="protein sequence ID" value="OQV16987.1"/>
    <property type="molecule type" value="Genomic_DNA"/>
</dbReference>
<accession>A0A1W0WPA9</accession>
<dbReference type="GO" id="GO:0000978">
    <property type="term" value="F:RNA polymerase II cis-regulatory region sequence-specific DNA binding"/>
    <property type="evidence" value="ECO:0007669"/>
    <property type="project" value="TreeGrafter"/>
</dbReference>
<evidence type="ECO:0000313" key="9">
    <source>
        <dbReference type="Proteomes" id="UP000192578"/>
    </source>
</evidence>
<feature type="domain" description="DM" evidence="7">
    <location>
        <begin position="49"/>
        <end position="96"/>
    </location>
</feature>
<feature type="region of interest" description="Disordered" evidence="6">
    <location>
        <begin position="257"/>
        <end position="319"/>
    </location>
</feature>
<reference evidence="9" key="1">
    <citation type="submission" date="2017-01" db="EMBL/GenBank/DDBJ databases">
        <title>Comparative genomics of anhydrobiosis in the tardigrade Hypsibius dujardini.</title>
        <authorList>
            <person name="Yoshida Y."/>
            <person name="Koutsovoulos G."/>
            <person name="Laetsch D."/>
            <person name="Stevens L."/>
            <person name="Kumar S."/>
            <person name="Horikawa D."/>
            <person name="Ishino K."/>
            <person name="Komine S."/>
            <person name="Tomita M."/>
            <person name="Blaxter M."/>
            <person name="Arakawa K."/>
        </authorList>
    </citation>
    <scope>NUCLEOTIDE SEQUENCE [LARGE SCALE GENOMIC DNA]</scope>
    <source>
        <strain evidence="9">Z151</strain>
    </source>
</reference>
<feature type="compositionally biased region" description="Basic and acidic residues" evidence="6">
    <location>
        <begin position="305"/>
        <end position="318"/>
    </location>
</feature>
<dbReference type="InterPro" id="IPR001275">
    <property type="entry name" value="DM_DNA-bd"/>
</dbReference>
<protein>
    <submittedName>
        <fullName evidence="8">Doublesex- and mab-3-related transcription factor 2</fullName>
    </submittedName>
</protein>
<organism evidence="8 9">
    <name type="scientific">Hypsibius exemplaris</name>
    <name type="common">Freshwater tardigrade</name>
    <dbReference type="NCBI Taxonomy" id="2072580"/>
    <lineage>
        <taxon>Eukaryota</taxon>
        <taxon>Metazoa</taxon>
        <taxon>Ecdysozoa</taxon>
        <taxon>Tardigrada</taxon>
        <taxon>Eutardigrada</taxon>
        <taxon>Parachela</taxon>
        <taxon>Hypsibioidea</taxon>
        <taxon>Hypsibiidae</taxon>
        <taxon>Hypsibius</taxon>
    </lineage>
</organism>
<dbReference type="SUPFAM" id="SSF82927">
    <property type="entry name" value="Cysteine-rich DNA binding domain, (DM domain)"/>
    <property type="match status" value="1"/>
</dbReference>
<keyword evidence="4 5" id="KW-0539">Nucleus</keyword>
<dbReference type="GO" id="GO:0005634">
    <property type="term" value="C:nucleus"/>
    <property type="evidence" value="ECO:0007669"/>
    <property type="project" value="UniProtKB-SubCell"/>
</dbReference>
<evidence type="ECO:0000256" key="2">
    <source>
        <dbReference type="ARBA" id="ARBA00022833"/>
    </source>
</evidence>
<keyword evidence="3 5" id="KW-0238">DNA-binding</keyword>
<evidence type="ECO:0000256" key="5">
    <source>
        <dbReference type="PROSITE-ProRule" id="PRU00070"/>
    </source>
</evidence>
<evidence type="ECO:0000256" key="3">
    <source>
        <dbReference type="ARBA" id="ARBA00023125"/>
    </source>
</evidence>
<feature type="region of interest" description="Disordered" evidence="6">
    <location>
        <begin position="1"/>
        <end position="45"/>
    </location>
</feature>
<gene>
    <name evidence="8" type="ORF">BV898_08851</name>
</gene>
<proteinExistence type="predicted"/>
<dbReference type="AlphaFoldDB" id="A0A1W0WPA9"/>